<evidence type="ECO:0000313" key="2">
    <source>
        <dbReference type="Proteomes" id="UP001430953"/>
    </source>
</evidence>
<gene>
    <name evidence="1" type="ORF">PUN28_017319</name>
</gene>
<keyword evidence="2" id="KW-1185">Reference proteome</keyword>
<dbReference type="EMBL" id="JADYXP020000020">
    <property type="protein sequence ID" value="KAL0104522.1"/>
    <property type="molecule type" value="Genomic_DNA"/>
</dbReference>
<name>A0AAW2EMZ2_9HYME</name>
<accession>A0AAW2EMZ2</accession>
<reference evidence="1 2" key="1">
    <citation type="submission" date="2023-03" db="EMBL/GenBank/DDBJ databases">
        <title>High recombination rates correlate with genetic variation in Cardiocondyla obscurior ants.</title>
        <authorList>
            <person name="Errbii M."/>
        </authorList>
    </citation>
    <scope>NUCLEOTIDE SEQUENCE [LARGE SCALE GENOMIC DNA]</scope>
    <source>
        <strain evidence="1">Alpha-2009</strain>
        <tissue evidence="1">Whole body</tissue>
    </source>
</reference>
<dbReference type="Proteomes" id="UP001430953">
    <property type="component" value="Unassembled WGS sequence"/>
</dbReference>
<dbReference type="AlphaFoldDB" id="A0AAW2EMZ2"/>
<evidence type="ECO:0000313" key="1">
    <source>
        <dbReference type="EMBL" id="KAL0104522.1"/>
    </source>
</evidence>
<comment type="caution">
    <text evidence="1">The sequence shown here is derived from an EMBL/GenBank/DDBJ whole genome shotgun (WGS) entry which is preliminary data.</text>
</comment>
<organism evidence="1 2">
    <name type="scientific">Cardiocondyla obscurior</name>
    <dbReference type="NCBI Taxonomy" id="286306"/>
    <lineage>
        <taxon>Eukaryota</taxon>
        <taxon>Metazoa</taxon>
        <taxon>Ecdysozoa</taxon>
        <taxon>Arthropoda</taxon>
        <taxon>Hexapoda</taxon>
        <taxon>Insecta</taxon>
        <taxon>Pterygota</taxon>
        <taxon>Neoptera</taxon>
        <taxon>Endopterygota</taxon>
        <taxon>Hymenoptera</taxon>
        <taxon>Apocrita</taxon>
        <taxon>Aculeata</taxon>
        <taxon>Formicoidea</taxon>
        <taxon>Formicidae</taxon>
        <taxon>Myrmicinae</taxon>
        <taxon>Cardiocondyla</taxon>
    </lineage>
</organism>
<sequence>MFDKHYRNTAVFFGGGVKIAGQAHGTDCEAPCPSCSSWPRFLTSVEHVVFEELKEDTVRGEHFVSRPSTWTLTGVRRLFRIVAEIENLPGPPPEFNNSADDHAVR</sequence>
<proteinExistence type="predicted"/>
<protein>
    <submittedName>
        <fullName evidence="1">Uncharacterized protein</fullName>
    </submittedName>
</protein>